<dbReference type="SMART" id="SM00116">
    <property type="entry name" value="CBS"/>
    <property type="match status" value="2"/>
</dbReference>
<sequence>MRASDVAISMDTVTEDMPAREAARILAAQDLPGLIVVDTAGRPSTVLAGTQVLRMALPSYCQDDPALARVIDEAAADVVLAGIGNRTVADLLPRNRPGLPAVSADATLLEVASVMARTNVPLVAVVNRDQVMTGAITLDGLLDRILGT</sequence>
<dbReference type="InterPro" id="IPR046342">
    <property type="entry name" value="CBS_dom_sf"/>
</dbReference>
<dbReference type="Gene3D" id="3.10.580.10">
    <property type="entry name" value="CBS-domain"/>
    <property type="match status" value="1"/>
</dbReference>
<dbReference type="STRING" id="946078.GA0070622_2759"/>
<organism evidence="3 4">
    <name type="scientific">Micromonospora sediminicola</name>
    <dbReference type="NCBI Taxonomy" id="946078"/>
    <lineage>
        <taxon>Bacteria</taxon>
        <taxon>Bacillati</taxon>
        <taxon>Actinomycetota</taxon>
        <taxon>Actinomycetes</taxon>
        <taxon>Micromonosporales</taxon>
        <taxon>Micromonosporaceae</taxon>
        <taxon>Micromonospora</taxon>
    </lineage>
</organism>
<reference evidence="4" key="1">
    <citation type="submission" date="2016-06" db="EMBL/GenBank/DDBJ databases">
        <authorList>
            <person name="Varghese N."/>
            <person name="Submissions Spin"/>
        </authorList>
    </citation>
    <scope>NUCLEOTIDE SEQUENCE [LARGE SCALE GENOMIC DNA]</scope>
    <source>
        <strain evidence="4">DSM 45794</strain>
    </source>
</reference>
<feature type="domain" description="CBS" evidence="2">
    <location>
        <begin position="95"/>
        <end position="148"/>
    </location>
</feature>
<name>A0A1A9BA25_9ACTN</name>
<dbReference type="InterPro" id="IPR000644">
    <property type="entry name" value="CBS_dom"/>
</dbReference>
<accession>A0A1A9BA25</accession>
<dbReference type="Pfam" id="PF00571">
    <property type="entry name" value="CBS"/>
    <property type="match status" value="2"/>
</dbReference>
<gene>
    <name evidence="3" type="ORF">GA0070622_2759</name>
</gene>
<proteinExistence type="predicted"/>
<protein>
    <submittedName>
        <fullName evidence="3">CBS domain-containing protein</fullName>
    </submittedName>
</protein>
<dbReference type="EMBL" id="FLRH01000003">
    <property type="protein sequence ID" value="SBT65752.1"/>
    <property type="molecule type" value="Genomic_DNA"/>
</dbReference>
<keyword evidence="4" id="KW-1185">Reference proteome</keyword>
<dbReference type="SUPFAM" id="SSF54631">
    <property type="entry name" value="CBS-domain pair"/>
    <property type="match status" value="1"/>
</dbReference>
<evidence type="ECO:0000313" key="4">
    <source>
        <dbReference type="Proteomes" id="UP000199558"/>
    </source>
</evidence>
<dbReference type="RefSeq" id="WP_091573648.1">
    <property type="nucleotide sequence ID" value="NZ_FLRH01000003.1"/>
</dbReference>
<evidence type="ECO:0000256" key="1">
    <source>
        <dbReference type="PROSITE-ProRule" id="PRU00703"/>
    </source>
</evidence>
<dbReference type="AlphaFoldDB" id="A0A1A9BA25"/>
<evidence type="ECO:0000313" key="3">
    <source>
        <dbReference type="EMBL" id="SBT65752.1"/>
    </source>
</evidence>
<dbReference type="PROSITE" id="PS51371">
    <property type="entry name" value="CBS"/>
    <property type="match status" value="1"/>
</dbReference>
<evidence type="ECO:0000259" key="2">
    <source>
        <dbReference type="PROSITE" id="PS51371"/>
    </source>
</evidence>
<keyword evidence="1" id="KW-0129">CBS domain</keyword>
<dbReference type="CDD" id="cd17788">
    <property type="entry name" value="CBS_pair_bac"/>
    <property type="match status" value="1"/>
</dbReference>
<dbReference type="Proteomes" id="UP000199558">
    <property type="component" value="Unassembled WGS sequence"/>
</dbReference>
<dbReference type="OrthoDB" id="3535009at2"/>